<evidence type="ECO:0000313" key="2">
    <source>
        <dbReference type="EMBL" id="MBN7827775.1"/>
    </source>
</evidence>
<keyword evidence="1" id="KW-0812">Transmembrane</keyword>
<reference evidence="2" key="1">
    <citation type="submission" date="2021-03" db="EMBL/GenBank/DDBJ databases">
        <title>novel species isolated from a fishpond in China.</title>
        <authorList>
            <person name="Lu H."/>
            <person name="Cai Z."/>
        </authorList>
    </citation>
    <scope>NUCLEOTIDE SEQUENCE</scope>
    <source>
        <strain evidence="2">JCM 30855</strain>
    </source>
</reference>
<evidence type="ECO:0000313" key="3">
    <source>
        <dbReference type="Proteomes" id="UP000664654"/>
    </source>
</evidence>
<protein>
    <submittedName>
        <fullName evidence="2">Uncharacterized protein</fullName>
    </submittedName>
</protein>
<accession>A0A939IRB2</accession>
<proteinExistence type="predicted"/>
<gene>
    <name evidence="2" type="ORF">J0A66_21320</name>
</gene>
<keyword evidence="1" id="KW-1133">Transmembrane helix</keyword>
<name>A0A939IRB2_9ALTE</name>
<sequence length="284" mass="33546">MEEKLLDPTLIGVIIGSFLSLIGNVLTQHFSIKKEERQWERQRVSSKEEREEKSKEHEIEHLRELYHNCVLSLSVYMTHAQKNTNEEETTKNIEEIRDIHHWLSLLLLRHPHKRLSQLIDSFLHHPDDYYAEQLRKYVLELVEHEKVLDSPDRIKESLSSDKQQAEKGRTVTFKISDNYRREQMVAGVELPQSHYYSYKFDQIKEAHRDRLLQIYFQTSKKIPQNSQLSLPVHRPGAKQIQYQGKAWEAELNPFTSNVNDVLDIWCKAYDQSLEIAENSLKANA</sequence>
<keyword evidence="1" id="KW-0472">Membrane</keyword>
<feature type="transmembrane region" description="Helical" evidence="1">
    <location>
        <begin position="6"/>
        <end position="27"/>
    </location>
</feature>
<dbReference type="AlphaFoldDB" id="A0A939IRB2"/>
<dbReference type="Proteomes" id="UP000664654">
    <property type="component" value="Unassembled WGS sequence"/>
</dbReference>
<dbReference type="RefSeq" id="WP_206575882.1">
    <property type="nucleotide sequence ID" value="NZ_JAFKCV010000031.1"/>
</dbReference>
<evidence type="ECO:0000256" key="1">
    <source>
        <dbReference type="SAM" id="Phobius"/>
    </source>
</evidence>
<keyword evidence="3" id="KW-1185">Reference proteome</keyword>
<dbReference type="EMBL" id="JAFKCV010000031">
    <property type="protein sequence ID" value="MBN7827775.1"/>
    <property type="molecule type" value="Genomic_DNA"/>
</dbReference>
<organism evidence="2 3">
    <name type="scientific">Bowmanella dokdonensis</name>
    <dbReference type="NCBI Taxonomy" id="751969"/>
    <lineage>
        <taxon>Bacteria</taxon>
        <taxon>Pseudomonadati</taxon>
        <taxon>Pseudomonadota</taxon>
        <taxon>Gammaproteobacteria</taxon>
        <taxon>Alteromonadales</taxon>
        <taxon>Alteromonadaceae</taxon>
        <taxon>Bowmanella</taxon>
    </lineage>
</organism>
<comment type="caution">
    <text evidence="2">The sequence shown here is derived from an EMBL/GenBank/DDBJ whole genome shotgun (WGS) entry which is preliminary data.</text>
</comment>